<protein>
    <submittedName>
        <fullName evidence="1">HutD family protein</fullName>
    </submittedName>
</protein>
<organism evidence="1 2">
    <name type="scientific">Phyllobacterium zundukense</name>
    <dbReference type="NCBI Taxonomy" id="1867719"/>
    <lineage>
        <taxon>Bacteria</taxon>
        <taxon>Pseudomonadati</taxon>
        <taxon>Pseudomonadota</taxon>
        <taxon>Alphaproteobacteria</taxon>
        <taxon>Hyphomicrobiales</taxon>
        <taxon>Phyllobacteriaceae</taxon>
        <taxon>Phyllobacterium</taxon>
    </lineage>
</organism>
<name>A0ACD4DA46_9HYPH</name>
<accession>A0ACD4DA46</accession>
<keyword evidence="2" id="KW-1185">Reference proteome</keyword>
<dbReference type="EMBL" id="CP104973">
    <property type="protein sequence ID" value="UXN62619.1"/>
    <property type="molecule type" value="Genomic_DNA"/>
</dbReference>
<evidence type="ECO:0000313" key="1">
    <source>
        <dbReference type="EMBL" id="UXN62619.1"/>
    </source>
</evidence>
<dbReference type="Proteomes" id="UP001061991">
    <property type="component" value="Chromosome"/>
</dbReference>
<proteinExistence type="predicted"/>
<sequence length="209" mass="21861">MPWKNGGGVTTEIAVDPPLASVADFDWRISMATVASDGPFSRFDGIDRTLTVLNGEGLELEVEGETPVRLTPAGRPYPFPGDATASAKLIAGSVTDFNVMTRRGRWTHSVDNLSIDGTQVLPIVGNVCIIFCRTGEIILDKNPSENLSGGGEKCHLQPALANFRSGSESSALEAHDAALIDASADSVAISIGGSGEAIIVHLSQTLSAE</sequence>
<gene>
    <name evidence="1" type="ORF">N8E88_15725</name>
</gene>
<reference evidence="1" key="1">
    <citation type="submission" date="2022-09" db="EMBL/GenBank/DDBJ databases">
        <title>Interaction between co-microsymbionts with complementary sets of symbiotic genes in legume-rhizobium systems.</title>
        <authorList>
            <person name="Safronova V."/>
            <person name="Sazanova A."/>
            <person name="Afonin A."/>
            <person name="Chirak E."/>
        </authorList>
    </citation>
    <scope>NUCLEOTIDE SEQUENCE</scope>
    <source>
        <strain evidence="1">A18/3m</strain>
    </source>
</reference>
<evidence type="ECO:0000313" key="2">
    <source>
        <dbReference type="Proteomes" id="UP001061991"/>
    </source>
</evidence>